<evidence type="ECO:0000313" key="2">
    <source>
        <dbReference type="EMBL" id="VEN44931.1"/>
    </source>
</evidence>
<dbReference type="Gene3D" id="1.25.40.180">
    <property type="match status" value="1"/>
</dbReference>
<dbReference type="PANTHER" id="PTHR45887">
    <property type="entry name" value="TRANSLATION INITIATION FACTOR EIF-2B SUBUNIT EPSILON"/>
    <property type="match status" value="1"/>
</dbReference>
<evidence type="ECO:0000313" key="3">
    <source>
        <dbReference type="Proteomes" id="UP000410492"/>
    </source>
</evidence>
<dbReference type="InterPro" id="IPR051956">
    <property type="entry name" value="eIF2B_epsilon"/>
</dbReference>
<dbReference type="GO" id="GO:0005085">
    <property type="term" value="F:guanyl-nucleotide exchange factor activity"/>
    <property type="evidence" value="ECO:0007669"/>
    <property type="project" value="TreeGrafter"/>
</dbReference>
<dbReference type="OrthoDB" id="514777at2759"/>
<dbReference type="Proteomes" id="UP000410492">
    <property type="component" value="Unassembled WGS sequence"/>
</dbReference>
<sequence length="128" mass="14848">MTVLLKYITQESSSGFGSDEKALAEKETSLLKRYQPVLHAFLRDKSSLQLVAVYSLQMHFHALGFPRGHLLRWFVMLYDMEIVDEEAFLNWKEDVTDAYPGKGQALFQVNQWLTWLQEAESEEEDGDD</sequence>
<protein>
    <recommendedName>
        <fullName evidence="1">W2 domain-containing protein</fullName>
    </recommendedName>
</protein>
<accession>A0A653CAG4</accession>
<dbReference type="SMART" id="SM00515">
    <property type="entry name" value="eIF5C"/>
    <property type="match status" value="1"/>
</dbReference>
<dbReference type="GO" id="GO:0003743">
    <property type="term" value="F:translation initiation factor activity"/>
    <property type="evidence" value="ECO:0007669"/>
    <property type="project" value="TreeGrafter"/>
</dbReference>
<dbReference type="EMBL" id="CAACVG010007335">
    <property type="protein sequence ID" value="VEN44931.1"/>
    <property type="molecule type" value="Genomic_DNA"/>
</dbReference>
<dbReference type="GO" id="GO:0031369">
    <property type="term" value="F:translation initiation factor binding"/>
    <property type="evidence" value="ECO:0007669"/>
    <property type="project" value="TreeGrafter"/>
</dbReference>
<proteinExistence type="predicted"/>
<feature type="domain" description="W2" evidence="1">
    <location>
        <begin position="1"/>
        <end position="126"/>
    </location>
</feature>
<keyword evidence="3" id="KW-1185">Reference proteome</keyword>
<dbReference type="CDD" id="cd11559">
    <property type="entry name" value="W2_eIF4G1_like"/>
    <property type="match status" value="1"/>
</dbReference>
<dbReference type="PANTHER" id="PTHR45887:SF1">
    <property type="entry name" value="TRANSLATION INITIATION FACTOR EIF-2B SUBUNIT EPSILON"/>
    <property type="match status" value="1"/>
</dbReference>
<dbReference type="Pfam" id="PF02020">
    <property type="entry name" value="W2"/>
    <property type="match status" value="1"/>
</dbReference>
<dbReference type="AlphaFoldDB" id="A0A653CAG4"/>
<gene>
    <name evidence="2" type="ORF">CALMAC_LOCUS7555</name>
</gene>
<dbReference type="InterPro" id="IPR003307">
    <property type="entry name" value="W2_domain"/>
</dbReference>
<dbReference type="PROSITE" id="PS51363">
    <property type="entry name" value="W2"/>
    <property type="match status" value="1"/>
</dbReference>
<dbReference type="InterPro" id="IPR016024">
    <property type="entry name" value="ARM-type_fold"/>
</dbReference>
<organism evidence="2 3">
    <name type="scientific">Callosobruchus maculatus</name>
    <name type="common">Southern cowpea weevil</name>
    <name type="synonym">Pulse bruchid</name>
    <dbReference type="NCBI Taxonomy" id="64391"/>
    <lineage>
        <taxon>Eukaryota</taxon>
        <taxon>Metazoa</taxon>
        <taxon>Ecdysozoa</taxon>
        <taxon>Arthropoda</taxon>
        <taxon>Hexapoda</taxon>
        <taxon>Insecta</taxon>
        <taxon>Pterygota</taxon>
        <taxon>Neoptera</taxon>
        <taxon>Endopterygota</taxon>
        <taxon>Coleoptera</taxon>
        <taxon>Polyphaga</taxon>
        <taxon>Cucujiformia</taxon>
        <taxon>Chrysomeloidea</taxon>
        <taxon>Chrysomelidae</taxon>
        <taxon>Bruchinae</taxon>
        <taxon>Bruchini</taxon>
        <taxon>Callosobruchus</taxon>
    </lineage>
</organism>
<reference evidence="2 3" key="1">
    <citation type="submission" date="2019-01" db="EMBL/GenBank/DDBJ databases">
        <authorList>
            <person name="Sayadi A."/>
        </authorList>
    </citation>
    <scope>NUCLEOTIDE SEQUENCE [LARGE SCALE GENOMIC DNA]</scope>
</reference>
<evidence type="ECO:0000259" key="1">
    <source>
        <dbReference type="PROSITE" id="PS51363"/>
    </source>
</evidence>
<dbReference type="SUPFAM" id="SSF48371">
    <property type="entry name" value="ARM repeat"/>
    <property type="match status" value="1"/>
</dbReference>
<dbReference type="GO" id="GO:0005851">
    <property type="term" value="C:eukaryotic translation initiation factor 2B complex"/>
    <property type="evidence" value="ECO:0007669"/>
    <property type="project" value="TreeGrafter"/>
</dbReference>
<name>A0A653CAG4_CALMS</name>